<feature type="transmembrane region" description="Helical" evidence="2">
    <location>
        <begin position="86"/>
        <end position="105"/>
    </location>
</feature>
<dbReference type="InterPro" id="IPR050879">
    <property type="entry name" value="Acyltransferase_3"/>
</dbReference>
<feature type="transmembrane region" description="Helical" evidence="2">
    <location>
        <begin position="309"/>
        <end position="327"/>
    </location>
</feature>
<feature type="region of interest" description="Disordered" evidence="1">
    <location>
        <begin position="411"/>
        <end position="442"/>
    </location>
</feature>
<feature type="region of interest" description="Disordered" evidence="1">
    <location>
        <begin position="21"/>
        <end position="40"/>
    </location>
</feature>
<comment type="caution">
    <text evidence="4">The sequence shown here is derived from an EMBL/GenBank/DDBJ whole genome shotgun (WGS) entry which is preliminary data.</text>
</comment>
<evidence type="ECO:0000313" key="5">
    <source>
        <dbReference type="Proteomes" id="UP001197247"/>
    </source>
</evidence>
<dbReference type="EMBL" id="JAHBAY010000004">
    <property type="protein sequence ID" value="MBT0769696.1"/>
    <property type="molecule type" value="Genomic_DNA"/>
</dbReference>
<evidence type="ECO:0000256" key="1">
    <source>
        <dbReference type="SAM" id="MobiDB-lite"/>
    </source>
</evidence>
<dbReference type="PANTHER" id="PTHR23028:SF131">
    <property type="entry name" value="BLR2367 PROTEIN"/>
    <property type="match status" value="1"/>
</dbReference>
<organism evidence="4 5">
    <name type="scientific">Kineosporia corallincola</name>
    <dbReference type="NCBI Taxonomy" id="2835133"/>
    <lineage>
        <taxon>Bacteria</taxon>
        <taxon>Bacillati</taxon>
        <taxon>Actinomycetota</taxon>
        <taxon>Actinomycetes</taxon>
        <taxon>Kineosporiales</taxon>
        <taxon>Kineosporiaceae</taxon>
        <taxon>Kineosporia</taxon>
    </lineage>
</organism>
<feature type="transmembrane region" description="Helical" evidence="2">
    <location>
        <begin position="125"/>
        <end position="145"/>
    </location>
</feature>
<dbReference type="InterPro" id="IPR002656">
    <property type="entry name" value="Acyl_transf_3_dom"/>
</dbReference>
<dbReference type="Proteomes" id="UP001197247">
    <property type="component" value="Unassembled WGS sequence"/>
</dbReference>
<reference evidence="4 5" key="1">
    <citation type="submission" date="2021-05" db="EMBL/GenBank/DDBJ databases">
        <title>Kineosporia and Streptomyces sp. nov. two new marine actinobacteria isolated from Coral.</title>
        <authorList>
            <person name="Buangrab K."/>
            <person name="Sutthacheep M."/>
            <person name="Yeemin T."/>
            <person name="Harunari E."/>
            <person name="Igarashi Y."/>
            <person name="Kanchanasin P."/>
            <person name="Tanasupawat S."/>
            <person name="Phongsopitanun W."/>
        </authorList>
    </citation>
    <scope>NUCLEOTIDE SEQUENCE [LARGE SCALE GENOMIC DNA]</scope>
    <source>
        <strain evidence="4 5">J2-2</strain>
    </source>
</reference>
<accession>A0ABS5TF41</accession>
<keyword evidence="2" id="KW-0472">Membrane</keyword>
<feature type="transmembrane region" description="Helical" evidence="2">
    <location>
        <begin position="279"/>
        <end position="297"/>
    </location>
</feature>
<dbReference type="RefSeq" id="WP_214155990.1">
    <property type="nucleotide sequence ID" value="NZ_JAHBAY010000004.1"/>
</dbReference>
<sequence>MTASDIASDTYDRTLKPISEAPLESGIPDRPGTGGTTPAPAVPHRFTALDGLRGLAAVVVVIFHLRREFRDLGVPDAVDRMITGGYLMVDLFFVLSGFVLARTMLRTRGGRDALLFAQLRVRRFMPLHLTGWVIALSGVAFVALCQGMTLFHPRATPAFAADDTTAWAWLSSALLLQGFTGPQFAGYPAAWSLSIELWTNVLLVAVIAVLPSAALRRRVGPAALLAGAVLLTLTPAEAENSVGTVAFARGLAGLGAGVVTYELYLLFSRREPAHEAGGTVRWAAPVGMVSLLLLGLACWEREIVRDLRFLPVLPVAMLLVLSLALPSGGPAQWLLNTAVVRWLGSRSFAVYALHGPVLMTVGLGPELAGLDPDAPRVAGFVVVTGLLVTLVAAGIGHRYVERAWAPRRAAHRQVTHPQVAGKQTAGQQVAGRQVPEQRRVRA</sequence>
<feature type="transmembrane region" description="Helical" evidence="2">
    <location>
        <begin position="197"/>
        <end position="215"/>
    </location>
</feature>
<evidence type="ECO:0000256" key="2">
    <source>
        <dbReference type="SAM" id="Phobius"/>
    </source>
</evidence>
<gene>
    <name evidence="4" type="ORF">KIH74_12230</name>
</gene>
<keyword evidence="5" id="KW-1185">Reference proteome</keyword>
<feature type="transmembrane region" description="Helical" evidence="2">
    <location>
        <begin position="244"/>
        <end position="267"/>
    </location>
</feature>
<feature type="transmembrane region" description="Helical" evidence="2">
    <location>
        <begin position="348"/>
        <end position="365"/>
    </location>
</feature>
<keyword evidence="2" id="KW-0812">Transmembrane</keyword>
<keyword evidence="2" id="KW-1133">Transmembrane helix</keyword>
<protein>
    <submittedName>
        <fullName evidence="4">Acyltransferase</fullName>
    </submittedName>
</protein>
<dbReference type="GO" id="GO:0016746">
    <property type="term" value="F:acyltransferase activity"/>
    <property type="evidence" value="ECO:0007669"/>
    <property type="project" value="UniProtKB-KW"/>
</dbReference>
<feature type="transmembrane region" description="Helical" evidence="2">
    <location>
        <begin position="377"/>
        <end position="400"/>
    </location>
</feature>
<keyword evidence="4" id="KW-0808">Transferase</keyword>
<feature type="transmembrane region" description="Helical" evidence="2">
    <location>
        <begin position="222"/>
        <end position="238"/>
    </location>
</feature>
<proteinExistence type="predicted"/>
<feature type="domain" description="Acyltransferase 3" evidence="3">
    <location>
        <begin position="47"/>
        <end position="390"/>
    </location>
</feature>
<name>A0ABS5TF41_9ACTN</name>
<evidence type="ECO:0000313" key="4">
    <source>
        <dbReference type="EMBL" id="MBT0769696.1"/>
    </source>
</evidence>
<dbReference type="PANTHER" id="PTHR23028">
    <property type="entry name" value="ACETYLTRANSFERASE"/>
    <property type="match status" value="1"/>
</dbReference>
<evidence type="ECO:0000259" key="3">
    <source>
        <dbReference type="Pfam" id="PF01757"/>
    </source>
</evidence>
<keyword evidence="4" id="KW-0012">Acyltransferase</keyword>
<dbReference type="Pfam" id="PF01757">
    <property type="entry name" value="Acyl_transf_3"/>
    <property type="match status" value="1"/>
</dbReference>